<dbReference type="Gene3D" id="3.40.50.170">
    <property type="entry name" value="Formyl transferase, N-terminal domain"/>
    <property type="match status" value="1"/>
</dbReference>
<dbReference type="PROSITE" id="PS00373">
    <property type="entry name" value="GART"/>
    <property type="match status" value="1"/>
</dbReference>
<dbReference type="RefSeq" id="WP_094061535.1">
    <property type="nucleotide sequence ID" value="NZ_CP022530.1"/>
</dbReference>
<dbReference type="GO" id="GO:0005829">
    <property type="term" value="C:cytosol"/>
    <property type="evidence" value="ECO:0007669"/>
    <property type="project" value="TreeGrafter"/>
</dbReference>
<evidence type="ECO:0000259" key="7">
    <source>
        <dbReference type="Pfam" id="PF00551"/>
    </source>
</evidence>
<gene>
    <name evidence="6" type="primary">purN</name>
    <name evidence="8" type="ORF">CHH28_17535</name>
</gene>
<reference evidence="8 9" key="1">
    <citation type="submission" date="2017-07" db="EMBL/GenBank/DDBJ databases">
        <title>Annotated genome sequence of Bacterioplanes sanyensis isolated from Red Sea.</title>
        <authorList>
            <person name="Rehman Z.U."/>
        </authorList>
    </citation>
    <scope>NUCLEOTIDE SEQUENCE [LARGE SCALE GENOMIC DNA]</scope>
    <source>
        <strain evidence="8 9">NV9</strain>
    </source>
</reference>
<evidence type="ECO:0000313" key="9">
    <source>
        <dbReference type="Proteomes" id="UP000202440"/>
    </source>
</evidence>
<accession>A0A222FMW4</accession>
<feature type="binding site" evidence="6">
    <location>
        <position position="118"/>
    </location>
    <ligand>
        <name>(6R)-10-formyltetrahydrofolate</name>
        <dbReference type="ChEBI" id="CHEBI:195366"/>
    </ligand>
</feature>
<feature type="binding site" evidence="6">
    <location>
        <begin position="101"/>
        <end position="104"/>
    </location>
    <ligand>
        <name>(6R)-10-formyltetrahydrofolate</name>
        <dbReference type="ChEBI" id="CHEBI:195366"/>
    </ligand>
</feature>
<dbReference type="NCBIfam" id="TIGR00639">
    <property type="entry name" value="PurN"/>
    <property type="match status" value="1"/>
</dbReference>
<comment type="catalytic activity">
    <reaction evidence="5 6">
        <text>N(1)-(5-phospho-beta-D-ribosyl)glycinamide + (6R)-10-formyltetrahydrofolate = N(2)-formyl-N(1)-(5-phospho-beta-D-ribosyl)glycinamide + (6S)-5,6,7,8-tetrahydrofolate + H(+)</text>
        <dbReference type="Rhea" id="RHEA:15053"/>
        <dbReference type="ChEBI" id="CHEBI:15378"/>
        <dbReference type="ChEBI" id="CHEBI:57453"/>
        <dbReference type="ChEBI" id="CHEBI:143788"/>
        <dbReference type="ChEBI" id="CHEBI:147286"/>
        <dbReference type="ChEBI" id="CHEBI:195366"/>
        <dbReference type="EC" id="2.1.2.2"/>
    </reaction>
</comment>
<dbReference type="PANTHER" id="PTHR43369">
    <property type="entry name" value="PHOSPHORIBOSYLGLYCINAMIDE FORMYLTRANSFERASE"/>
    <property type="match status" value="1"/>
</dbReference>
<dbReference type="UniPathway" id="UPA00074">
    <property type="reaction ID" value="UER00126"/>
</dbReference>
<dbReference type="CDD" id="cd08645">
    <property type="entry name" value="FMT_core_GART"/>
    <property type="match status" value="1"/>
</dbReference>
<dbReference type="AlphaFoldDB" id="A0A222FMW4"/>
<keyword evidence="3 6" id="KW-0658">Purine biosynthesis</keyword>
<evidence type="ECO:0000256" key="5">
    <source>
        <dbReference type="ARBA" id="ARBA00047664"/>
    </source>
</evidence>
<dbReference type="OrthoDB" id="9806170at2"/>
<name>A0A222FMW4_9GAMM</name>
<protein>
    <recommendedName>
        <fullName evidence="6">Phosphoribosylglycinamide formyltransferase</fullName>
        <ecNumber evidence="6">2.1.2.2</ecNumber>
    </recommendedName>
    <alternativeName>
        <fullName evidence="6">5'-phosphoribosylglycinamide transformylase</fullName>
    </alternativeName>
    <alternativeName>
        <fullName evidence="6">GAR transformylase</fullName>
        <shortName evidence="6">GART</shortName>
    </alternativeName>
</protein>
<evidence type="ECO:0000256" key="2">
    <source>
        <dbReference type="ARBA" id="ARBA00022679"/>
    </source>
</evidence>
<dbReference type="Pfam" id="PF00551">
    <property type="entry name" value="Formyl_trans_N"/>
    <property type="match status" value="1"/>
</dbReference>
<dbReference type="EC" id="2.1.2.2" evidence="6"/>
<comment type="function">
    <text evidence="6">Catalyzes the transfer of a formyl group from 10-formyltetrahydrofolate to 5-phospho-ribosyl-glycinamide (GAR), producing 5-phospho-ribosyl-N-formylglycinamide (FGAR) and tetrahydrofolate.</text>
</comment>
<keyword evidence="9" id="KW-1185">Reference proteome</keyword>
<feature type="binding site" evidence="6">
    <location>
        <begin position="23"/>
        <end position="25"/>
    </location>
    <ligand>
        <name>N(1)-(5-phospho-beta-D-ribosyl)glycinamide</name>
        <dbReference type="ChEBI" id="CHEBI:143788"/>
    </ligand>
</feature>
<dbReference type="PANTHER" id="PTHR43369:SF2">
    <property type="entry name" value="PHOSPHORIBOSYLGLYCINAMIDE FORMYLTRANSFERASE"/>
    <property type="match status" value="1"/>
</dbReference>
<evidence type="ECO:0000256" key="4">
    <source>
        <dbReference type="ARBA" id="ARBA00038440"/>
    </source>
</evidence>
<dbReference type="KEGG" id="bsan:CHH28_17535"/>
<sequence length="224" mass="24710">MIEERSAEQEEKPRLVILISGSGSNMEAIADQVRKGDIDADIAAVISNRPDVAGLQKAKDRDLQTQLVDHTQFASREEFDVALMRAIDEYQPDLIVLAGFMRILTADFVRRYQGRMLNIHPSLLPHYPGLNTHQRALDNGDAKHGVTVHFVTEELDGGPNAIQAEVPIYDGDSVDSLRARVQQQEHVIYPIAVKWCVQGRLSTDGKAAFLDGTQLPATGVVLTS</sequence>
<dbReference type="SUPFAM" id="SSF53328">
    <property type="entry name" value="Formyltransferase"/>
    <property type="match status" value="1"/>
</dbReference>
<dbReference type="InterPro" id="IPR036477">
    <property type="entry name" value="Formyl_transf_N_sf"/>
</dbReference>
<proteinExistence type="inferred from homology"/>
<keyword evidence="2 6" id="KW-0808">Transferase</keyword>
<organism evidence="8 9">
    <name type="scientific">Bacterioplanes sanyensis</name>
    <dbReference type="NCBI Taxonomy" id="1249553"/>
    <lineage>
        <taxon>Bacteria</taxon>
        <taxon>Pseudomonadati</taxon>
        <taxon>Pseudomonadota</taxon>
        <taxon>Gammaproteobacteria</taxon>
        <taxon>Oceanospirillales</taxon>
        <taxon>Oceanospirillaceae</taxon>
        <taxon>Bacterioplanes</taxon>
    </lineage>
</organism>
<comment type="similarity">
    <text evidence="4 6">Belongs to the GART family.</text>
</comment>
<feature type="domain" description="Formyl transferase N-terminal" evidence="7">
    <location>
        <begin position="14"/>
        <end position="192"/>
    </location>
</feature>
<feature type="binding site" evidence="6">
    <location>
        <position position="76"/>
    </location>
    <ligand>
        <name>(6R)-10-formyltetrahydrofolate</name>
        <dbReference type="ChEBI" id="CHEBI:195366"/>
    </ligand>
</feature>
<comment type="pathway">
    <text evidence="1 6">Purine metabolism; IMP biosynthesis via de novo pathway; N(2)-formyl-N(1)-(5-phospho-D-ribosyl)glycinamide from N(1)-(5-phospho-D-ribosyl)glycinamide (10-formyl THF route): step 1/1.</text>
</comment>
<dbReference type="InterPro" id="IPR001555">
    <property type="entry name" value="GART_AS"/>
</dbReference>
<evidence type="ECO:0000256" key="6">
    <source>
        <dbReference type="HAMAP-Rule" id="MF_01930"/>
    </source>
</evidence>
<feature type="active site" description="Proton donor" evidence="6">
    <location>
        <position position="120"/>
    </location>
</feature>
<evidence type="ECO:0000256" key="3">
    <source>
        <dbReference type="ARBA" id="ARBA00022755"/>
    </source>
</evidence>
<dbReference type="InterPro" id="IPR004607">
    <property type="entry name" value="GART"/>
</dbReference>
<evidence type="ECO:0000313" key="8">
    <source>
        <dbReference type="EMBL" id="ASP40368.1"/>
    </source>
</evidence>
<dbReference type="GO" id="GO:0004644">
    <property type="term" value="F:phosphoribosylglycinamide formyltransferase activity"/>
    <property type="evidence" value="ECO:0007669"/>
    <property type="project" value="UniProtKB-UniRule"/>
</dbReference>
<dbReference type="Proteomes" id="UP000202440">
    <property type="component" value="Chromosome"/>
</dbReference>
<dbReference type="GO" id="GO:0006189">
    <property type="term" value="P:'de novo' IMP biosynthetic process"/>
    <property type="evidence" value="ECO:0007669"/>
    <property type="project" value="UniProtKB-UniRule"/>
</dbReference>
<dbReference type="HAMAP" id="MF_01930">
    <property type="entry name" value="PurN"/>
    <property type="match status" value="1"/>
</dbReference>
<dbReference type="InterPro" id="IPR002376">
    <property type="entry name" value="Formyl_transf_N"/>
</dbReference>
<evidence type="ECO:0000256" key="1">
    <source>
        <dbReference type="ARBA" id="ARBA00005054"/>
    </source>
</evidence>
<feature type="site" description="Raises pKa of active site His" evidence="6">
    <location>
        <position position="156"/>
    </location>
</feature>
<dbReference type="EMBL" id="CP022530">
    <property type="protein sequence ID" value="ASP40368.1"/>
    <property type="molecule type" value="Genomic_DNA"/>
</dbReference>